<evidence type="ECO:0000313" key="4">
    <source>
        <dbReference type="Proteomes" id="UP001374535"/>
    </source>
</evidence>
<sequence length="495" mass="56018">MSLRLRVHEEMRKFLKAMVVDNSGEIEVIIHHRGKLVNEGCLRYEGECESMHFDPDYWSYYVVVSAVKALGYLEFQDLWYSVGCGPVLDGKLEALCDDVGAMHMVNLARLNGRVHLYVVHCVSQGDVIQMIEYNVHEEQLDEGVQHEGGESAKLDVDRIEVEVDGEEVEVVVGEGEGIEHDEVVNERIEVVVDGEEEQVDVREVEGIQHDEAVNERIEVHVDGEEVEVVVGEGEGIEHDEAINERIEVVVDGEEEPVDVREVEGIEVDVHVEEVEVDVGESGGIQNEEGHDEETVEVNTAVVNEWSSSDDDIGEVNIVDGEVNSVDGEVHSVDGLVDVNVHVISESDLEQHHESDLEEHEINDNSLFNDEWEYEELTSPYISDEESDVEEGYGNFDTFTMPKKMVDFKWEVGTFFGQKVDILDAIRTYSLENGKKLKFIKNDNRRIRIKCMGAKGECPWMAYFANMEAINTWQLRTLVDGHTCSREHKLGVFNAR</sequence>
<accession>A0AAQ3RVL3</accession>
<reference evidence="3 4" key="1">
    <citation type="journal article" date="2023" name="Life. Sci Alliance">
        <title>Evolutionary insights into 3D genome organization and epigenetic landscape of Vigna mungo.</title>
        <authorList>
            <person name="Junaid A."/>
            <person name="Singh B."/>
            <person name="Bhatia S."/>
        </authorList>
    </citation>
    <scope>NUCLEOTIDE SEQUENCE [LARGE SCALE GENOMIC DNA]</scope>
    <source>
        <strain evidence="3">Urdbean</strain>
    </source>
</reference>
<feature type="domain" description="PB1-like" evidence="2">
    <location>
        <begin position="25"/>
        <end position="120"/>
    </location>
</feature>
<keyword evidence="4" id="KW-1185">Reference proteome</keyword>
<dbReference type="Proteomes" id="UP001374535">
    <property type="component" value="Chromosome 6"/>
</dbReference>
<dbReference type="Pfam" id="PF03108">
    <property type="entry name" value="DBD_Tnp_Mut"/>
    <property type="match status" value="1"/>
</dbReference>
<evidence type="ECO:0008006" key="5">
    <source>
        <dbReference type="Google" id="ProtNLM"/>
    </source>
</evidence>
<dbReference type="Pfam" id="PF26130">
    <property type="entry name" value="PB1-like"/>
    <property type="match status" value="1"/>
</dbReference>
<dbReference type="InterPro" id="IPR058594">
    <property type="entry name" value="PB1-like_dom_pln"/>
</dbReference>
<evidence type="ECO:0000259" key="1">
    <source>
        <dbReference type="Pfam" id="PF03108"/>
    </source>
</evidence>
<organism evidence="3 4">
    <name type="scientific">Vigna mungo</name>
    <name type="common">Black gram</name>
    <name type="synonym">Phaseolus mungo</name>
    <dbReference type="NCBI Taxonomy" id="3915"/>
    <lineage>
        <taxon>Eukaryota</taxon>
        <taxon>Viridiplantae</taxon>
        <taxon>Streptophyta</taxon>
        <taxon>Embryophyta</taxon>
        <taxon>Tracheophyta</taxon>
        <taxon>Spermatophyta</taxon>
        <taxon>Magnoliopsida</taxon>
        <taxon>eudicotyledons</taxon>
        <taxon>Gunneridae</taxon>
        <taxon>Pentapetalae</taxon>
        <taxon>rosids</taxon>
        <taxon>fabids</taxon>
        <taxon>Fabales</taxon>
        <taxon>Fabaceae</taxon>
        <taxon>Papilionoideae</taxon>
        <taxon>50 kb inversion clade</taxon>
        <taxon>NPAAA clade</taxon>
        <taxon>indigoferoid/millettioid clade</taxon>
        <taxon>Phaseoleae</taxon>
        <taxon>Vigna</taxon>
    </lineage>
</organism>
<dbReference type="EMBL" id="CP144695">
    <property type="protein sequence ID" value="WVZ06016.1"/>
    <property type="molecule type" value="Genomic_DNA"/>
</dbReference>
<dbReference type="InterPro" id="IPR004332">
    <property type="entry name" value="Transposase_MuDR"/>
</dbReference>
<feature type="domain" description="Transposase MuDR plant" evidence="1">
    <location>
        <begin position="406"/>
        <end position="460"/>
    </location>
</feature>
<dbReference type="AlphaFoldDB" id="A0AAQ3RVL3"/>
<gene>
    <name evidence="3" type="ORF">V8G54_019362</name>
</gene>
<evidence type="ECO:0000313" key="3">
    <source>
        <dbReference type="EMBL" id="WVZ06016.1"/>
    </source>
</evidence>
<name>A0AAQ3RVL3_VIGMU</name>
<protein>
    <recommendedName>
        <fullName evidence="5">Transposase MuDR plant domain-containing protein</fullName>
    </recommendedName>
</protein>
<evidence type="ECO:0000259" key="2">
    <source>
        <dbReference type="Pfam" id="PF26130"/>
    </source>
</evidence>
<proteinExistence type="predicted"/>